<dbReference type="EMBL" id="KB202050">
    <property type="protein sequence ID" value="ESO92641.1"/>
    <property type="molecule type" value="Genomic_DNA"/>
</dbReference>
<dbReference type="Proteomes" id="UP000030746">
    <property type="component" value="Unassembled WGS sequence"/>
</dbReference>
<dbReference type="PROSITE" id="PS00086">
    <property type="entry name" value="CYTOCHROME_P450"/>
    <property type="match status" value="1"/>
</dbReference>
<dbReference type="InterPro" id="IPR050479">
    <property type="entry name" value="CYP11_CYP27_families"/>
</dbReference>
<evidence type="ECO:0008006" key="12">
    <source>
        <dbReference type="Google" id="ProtNLM"/>
    </source>
</evidence>
<dbReference type="OMA" id="MFEAYRQ"/>
<evidence type="ECO:0000256" key="3">
    <source>
        <dbReference type="ARBA" id="ARBA00022617"/>
    </source>
</evidence>
<name>V4AGV6_LOTGI</name>
<dbReference type="RefSeq" id="XP_009056782.1">
    <property type="nucleotide sequence ID" value="XM_009058534.1"/>
</dbReference>
<evidence type="ECO:0000256" key="6">
    <source>
        <dbReference type="ARBA" id="ARBA00023004"/>
    </source>
</evidence>
<protein>
    <recommendedName>
        <fullName evidence="12">Cytochrome P450 10</fullName>
    </recommendedName>
</protein>
<dbReference type="PRINTS" id="PR00463">
    <property type="entry name" value="EP450I"/>
</dbReference>
<organism evidence="10 11">
    <name type="scientific">Lottia gigantea</name>
    <name type="common">Giant owl limpet</name>
    <dbReference type="NCBI Taxonomy" id="225164"/>
    <lineage>
        <taxon>Eukaryota</taxon>
        <taxon>Metazoa</taxon>
        <taxon>Spiralia</taxon>
        <taxon>Lophotrochozoa</taxon>
        <taxon>Mollusca</taxon>
        <taxon>Gastropoda</taxon>
        <taxon>Patellogastropoda</taxon>
        <taxon>Lottioidea</taxon>
        <taxon>Lottiidae</taxon>
        <taxon>Lottia</taxon>
    </lineage>
</organism>
<evidence type="ECO:0000256" key="8">
    <source>
        <dbReference type="PIRSR" id="PIRSR602401-1"/>
    </source>
</evidence>
<accession>V4AGV6</accession>
<keyword evidence="4 8" id="KW-0479">Metal-binding</keyword>
<sequence length="552" mass="62990">MSSLIPKTFAKIAVTALPEIATKRVVSTSVAHKQSARVIEVDPLTLGTCPFRSTFEKVESIVNPIEPKVEPQELTKETGIKSFEHVPGPKGLPILGSLLDYFKKDGLRFDKMFEAFKVRSIEFGPVYKESIGPIDTVVISDPAEYAKVIRADGKFPNRKEMEPMAFYREQKGIGLGLVNSQGEEWHRQRSAVIKKMLMLNEVQDFSQPMNVVANDFITHLSSSRDASGEIQQLDKQIFKWAMESIGTFLFEERIGCLNEKPTELAQEFIDTLQKYFRLMQQLMYNLPMYKVFRTKKWQEFEKLSDRIMEVGREFVDKKIEKLQNADPSTSQEKGAFLTHLISQKSLSTSDVTSNAVDLLSAAVETTSNASLWCLYNLATNPEAQQTMFNEINTVLPNKEDVTPQALSKLPYVKAVLKETFRKYPITYATSRFLPENLEVGGYNIPAGTHVQANLYGMYSDAKIFPEPEKFKPERWLRESKMDSQTKSLSNLIWGHGARMCIGRRFAEQEMHIMLTKIIQNFKLEYHHEPVEPTLNTVMTPDRPVQIKFVPRS</sequence>
<dbReference type="HOGENOM" id="CLU_001570_28_3_1"/>
<evidence type="ECO:0000313" key="11">
    <source>
        <dbReference type="Proteomes" id="UP000030746"/>
    </source>
</evidence>
<dbReference type="SUPFAM" id="SSF48264">
    <property type="entry name" value="Cytochrome P450"/>
    <property type="match status" value="1"/>
</dbReference>
<keyword evidence="6 8" id="KW-0408">Iron</keyword>
<dbReference type="AlphaFoldDB" id="V4AGV6"/>
<evidence type="ECO:0000256" key="2">
    <source>
        <dbReference type="ARBA" id="ARBA00010617"/>
    </source>
</evidence>
<dbReference type="Gene3D" id="1.10.630.10">
    <property type="entry name" value="Cytochrome P450"/>
    <property type="match status" value="1"/>
</dbReference>
<dbReference type="PRINTS" id="PR00385">
    <property type="entry name" value="P450"/>
</dbReference>
<dbReference type="Pfam" id="PF00067">
    <property type="entry name" value="p450"/>
    <property type="match status" value="1"/>
</dbReference>
<dbReference type="InterPro" id="IPR036396">
    <property type="entry name" value="Cyt_P450_sf"/>
</dbReference>
<dbReference type="CTD" id="20249145"/>
<dbReference type="GO" id="GO:0016705">
    <property type="term" value="F:oxidoreductase activity, acting on paired donors, with incorporation or reduction of molecular oxygen"/>
    <property type="evidence" value="ECO:0007669"/>
    <property type="project" value="InterPro"/>
</dbReference>
<dbReference type="STRING" id="225164.V4AGV6"/>
<dbReference type="PANTHER" id="PTHR24279">
    <property type="entry name" value="CYTOCHROME P450"/>
    <property type="match status" value="1"/>
</dbReference>
<gene>
    <name evidence="10" type="ORF">LOTGIDRAFT_233081</name>
</gene>
<evidence type="ECO:0000256" key="7">
    <source>
        <dbReference type="ARBA" id="ARBA00023033"/>
    </source>
</evidence>
<dbReference type="InterPro" id="IPR001128">
    <property type="entry name" value="Cyt_P450"/>
</dbReference>
<dbReference type="OrthoDB" id="3945418at2759"/>
<evidence type="ECO:0000256" key="4">
    <source>
        <dbReference type="ARBA" id="ARBA00022723"/>
    </source>
</evidence>
<feature type="binding site" description="axial binding residue" evidence="8">
    <location>
        <position position="500"/>
    </location>
    <ligand>
        <name>heme</name>
        <dbReference type="ChEBI" id="CHEBI:30413"/>
    </ligand>
    <ligandPart>
        <name>Fe</name>
        <dbReference type="ChEBI" id="CHEBI:18248"/>
    </ligandPart>
</feature>
<proteinExistence type="inferred from homology"/>
<keyword evidence="5 9" id="KW-0560">Oxidoreductase</keyword>
<evidence type="ECO:0000256" key="1">
    <source>
        <dbReference type="ARBA" id="ARBA00001971"/>
    </source>
</evidence>
<keyword evidence="3 8" id="KW-0349">Heme</keyword>
<dbReference type="FunFam" id="1.10.630.10:FF:000006">
    <property type="entry name" value="Cytochrome P450 302a1, mitochondrial"/>
    <property type="match status" value="1"/>
</dbReference>
<dbReference type="KEGG" id="lgi:LOTGIDRAFT_233081"/>
<reference evidence="10 11" key="1">
    <citation type="journal article" date="2013" name="Nature">
        <title>Insights into bilaterian evolution from three spiralian genomes.</title>
        <authorList>
            <person name="Simakov O."/>
            <person name="Marletaz F."/>
            <person name="Cho S.J."/>
            <person name="Edsinger-Gonzales E."/>
            <person name="Havlak P."/>
            <person name="Hellsten U."/>
            <person name="Kuo D.H."/>
            <person name="Larsson T."/>
            <person name="Lv J."/>
            <person name="Arendt D."/>
            <person name="Savage R."/>
            <person name="Osoegawa K."/>
            <person name="de Jong P."/>
            <person name="Grimwood J."/>
            <person name="Chapman J.A."/>
            <person name="Shapiro H."/>
            <person name="Aerts A."/>
            <person name="Otillar R.P."/>
            <person name="Terry A.Y."/>
            <person name="Boore J.L."/>
            <person name="Grigoriev I.V."/>
            <person name="Lindberg D.R."/>
            <person name="Seaver E.C."/>
            <person name="Weisblat D.A."/>
            <person name="Putnam N.H."/>
            <person name="Rokhsar D.S."/>
        </authorList>
    </citation>
    <scope>NUCLEOTIDE SEQUENCE [LARGE SCALE GENOMIC DNA]</scope>
</reference>
<keyword evidence="11" id="KW-1185">Reference proteome</keyword>
<keyword evidence="7 9" id="KW-0503">Monooxygenase</keyword>
<dbReference type="CDD" id="cd11054">
    <property type="entry name" value="CYP24A1-like"/>
    <property type="match status" value="1"/>
</dbReference>
<evidence type="ECO:0000313" key="10">
    <source>
        <dbReference type="EMBL" id="ESO92641.1"/>
    </source>
</evidence>
<dbReference type="InterPro" id="IPR002401">
    <property type="entry name" value="Cyt_P450_E_grp-I"/>
</dbReference>
<dbReference type="PANTHER" id="PTHR24279:SF120">
    <property type="entry name" value="CYTOCHROME P450"/>
    <property type="match status" value="1"/>
</dbReference>
<dbReference type="GeneID" id="20249145"/>
<evidence type="ECO:0000256" key="9">
    <source>
        <dbReference type="RuleBase" id="RU000461"/>
    </source>
</evidence>
<dbReference type="GO" id="GO:0005506">
    <property type="term" value="F:iron ion binding"/>
    <property type="evidence" value="ECO:0007669"/>
    <property type="project" value="InterPro"/>
</dbReference>
<dbReference type="GO" id="GO:0004497">
    <property type="term" value="F:monooxygenase activity"/>
    <property type="evidence" value="ECO:0007669"/>
    <property type="project" value="UniProtKB-KW"/>
</dbReference>
<comment type="cofactor">
    <cofactor evidence="1 8">
        <name>heme</name>
        <dbReference type="ChEBI" id="CHEBI:30413"/>
    </cofactor>
</comment>
<dbReference type="GO" id="GO:0020037">
    <property type="term" value="F:heme binding"/>
    <property type="evidence" value="ECO:0007669"/>
    <property type="project" value="InterPro"/>
</dbReference>
<evidence type="ECO:0000256" key="5">
    <source>
        <dbReference type="ARBA" id="ARBA00023002"/>
    </source>
</evidence>
<dbReference type="InterPro" id="IPR017972">
    <property type="entry name" value="Cyt_P450_CS"/>
</dbReference>
<comment type="similarity">
    <text evidence="2 9">Belongs to the cytochrome P450 family.</text>
</comment>